<gene>
    <name evidence="1" type="ORF">NCTC10124_01112</name>
</gene>
<dbReference type="AlphaFoldDB" id="A0A3B0P8T0"/>
<name>A0A3B0P8T0_MYCSY</name>
<dbReference type="EMBL" id="LS991953">
    <property type="protein sequence ID" value="SYV93372.1"/>
    <property type="molecule type" value="Genomic_DNA"/>
</dbReference>
<organism evidence="1 2">
    <name type="scientific">Mycoplasmopsis synoviae</name>
    <name type="common">Mycoplasma synoviae</name>
    <dbReference type="NCBI Taxonomy" id="2109"/>
    <lineage>
        <taxon>Bacteria</taxon>
        <taxon>Bacillati</taxon>
        <taxon>Mycoplasmatota</taxon>
        <taxon>Mycoplasmoidales</taxon>
        <taxon>Metamycoplasmataceae</taxon>
        <taxon>Mycoplasmopsis</taxon>
    </lineage>
</organism>
<proteinExistence type="predicted"/>
<accession>A0A3B0P8T0</accession>
<reference evidence="2" key="1">
    <citation type="submission" date="2018-06" db="EMBL/GenBank/DDBJ databases">
        <authorList>
            <consortium name="Pathogen Informatics"/>
        </authorList>
    </citation>
    <scope>NUCLEOTIDE SEQUENCE [LARGE SCALE GENOMIC DNA]</scope>
    <source>
        <strain evidence="2">NCTC10124</strain>
    </source>
</reference>
<protein>
    <submittedName>
        <fullName evidence="1">Uncharacterized protein</fullName>
    </submittedName>
</protein>
<dbReference type="Proteomes" id="UP000259328">
    <property type="component" value="Chromosome"/>
</dbReference>
<sequence length="38" mass="4052">MKLNKKVLLYSGAALAGVATISGLVAGKINFKYKPSIW</sequence>
<evidence type="ECO:0000313" key="1">
    <source>
        <dbReference type="EMBL" id="SYV93372.1"/>
    </source>
</evidence>
<evidence type="ECO:0000313" key="2">
    <source>
        <dbReference type="Proteomes" id="UP000259328"/>
    </source>
</evidence>
<feature type="non-terminal residue" evidence="1">
    <location>
        <position position="38"/>
    </location>
</feature>